<dbReference type="AlphaFoldDB" id="A0AAV4M1S1"/>
<dbReference type="Proteomes" id="UP001497744">
    <property type="component" value="Unassembled WGS sequence"/>
</dbReference>
<proteinExistence type="predicted"/>
<accession>A0AAV4M1S1</accession>
<dbReference type="RefSeq" id="XP_067718086.1">
    <property type="nucleotide sequence ID" value="XM_067861985.1"/>
</dbReference>
<comment type="caution">
    <text evidence="1">The sequence shown here is derived from an EMBL/GenBank/DDBJ whole genome shotgun (WGS) entry which is preliminary data.</text>
</comment>
<evidence type="ECO:0000313" key="1">
    <source>
        <dbReference type="EMBL" id="GIX66017.1"/>
    </source>
</evidence>
<dbReference type="EMBL" id="BPLF01000006">
    <property type="protein sequence ID" value="GIX66017.1"/>
    <property type="molecule type" value="Genomic_DNA"/>
</dbReference>
<evidence type="ECO:0000313" key="2">
    <source>
        <dbReference type="Proteomes" id="UP001497744"/>
    </source>
</evidence>
<reference evidence="1 2" key="1">
    <citation type="submission" date="2021-06" db="EMBL/GenBank/DDBJ databases">
        <title>Genome sequence of Babesia caballi.</title>
        <authorList>
            <person name="Yamagishi J."/>
            <person name="Kidaka T."/>
            <person name="Ochi A."/>
        </authorList>
    </citation>
    <scope>NUCLEOTIDE SEQUENCE [LARGE SCALE GENOMIC DNA]</scope>
    <source>
        <strain evidence="1">USDA-D6B2</strain>
    </source>
</reference>
<protein>
    <submittedName>
        <fullName evidence="1">Uncharacterized protein</fullName>
    </submittedName>
</protein>
<name>A0AAV4M1S1_BABCB</name>
<organism evidence="1 2">
    <name type="scientific">Babesia caballi</name>
    <dbReference type="NCBI Taxonomy" id="5871"/>
    <lineage>
        <taxon>Eukaryota</taxon>
        <taxon>Sar</taxon>
        <taxon>Alveolata</taxon>
        <taxon>Apicomplexa</taxon>
        <taxon>Aconoidasida</taxon>
        <taxon>Piroplasmida</taxon>
        <taxon>Babesiidae</taxon>
        <taxon>Babesia</taxon>
    </lineage>
</organism>
<sequence length="266" mass="30247">MVSNSPTEVPTDLKEIIDWMSRVPYSSGVRVICTQIFGILRETVQSFPKMTVFYKVKSAMDTFMRKRELKGYSAYGEAALAVKGYPDTEHGMCLDNTKHNDLHMGPSNGNDKCDVTNFESLEYEALNNIIFHTFEGCDALMKVLQKQGYVRVYVRSAEWDKGCKENQQTCAEVFLGFLPALHASLSTLHDIISGDNASELQVNDKDNTIGRFLQASGFEVYDQLKGDVDGQTLREAAAFLTPEYLQKLYYLCGFWKLYTKPYIYDY</sequence>
<keyword evidence="2" id="KW-1185">Reference proteome</keyword>
<dbReference type="GeneID" id="94197498"/>
<gene>
    <name evidence="1" type="ORF">BcabD6B2_54530</name>
</gene>